<evidence type="ECO:0000256" key="1">
    <source>
        <dbReference type="SAM" id="MobiDB-lite"/>
    </source>
</evidence>
<dbReference type="AlphaFoldDB" id="A0A4D6NGH1"/>
<sequence>MLQNILSGLKKTKKGKERNLKVARHRSSTSKRSVGSTTTERPVPTSTTAAKDRPATTTSGHHRHEHETTDDHHLWAPPRRTRLRGKGTALCGSKLKMRRGLARPPPNGRHPTSTTAAKEPPTTTTYGTIVATGKGKGKEKGNLDTTQQPHAGHEQGNTKKKIQLTKPGVFEMRHGERIIVPFDRQLRAYGEATSLLSSTCGRITTNSNNVLINLDSWPKVPKSYKDDCFNILKVHVESAERYCSLCMSNKYRNEKMNLWNRVYDTSLSREQLIANVPDGIQKDQWSSFVDYHLSEEYKKLSKRNIEVRKAQKIPHTGGAKLLSTKQHEMVIILNLGRAVGRGELYIETHKKRNESYVNEEARSIAEKMTQEMSQSVNSNEISVDDCVSKVLGKDHSGRVCCLGLGGLHSVAFQSKTRFSNAGHNFSNSGSVESSQLKEEVICLKEKLLTSEENLKTLKSVTVAYIQMKEGHIPHELGVMFGNESNVIPTPFRLSLERRFVHQFHLREHPPRHITTLLSTASSPSVVVVCGGGGSGDDGGGDVGYGGGGGSGDGGGCGVDGGIGGGGDAALVDGKGCGGGDRCGADGGVCGGGYGGSGGCGGGGGCGADGGGGSGCGCSDSNVVVDGGGGGERKQTYELPQIVKYNPD</sequence>
<feature type="compositionally biased region" description="Basic and acidic residues" evidence="1">
    <location>
        <begin position="65"/>
        <end position="74"/>
    </location>
</feature>
<feature type="region of interest" description="Disordered" evidence="1">
    <location>
        <begin position="98"/>
        <end position="161"/>
    </location>
</feature>
<gene>
    <name evidence="2" type="ORF">DEO72_LG10g2508</name>
</gene>
<name>A0A4D6NGH1_VIGUN</name>
<keyword evidence="3" id="KW-1185">Reference proteome</keyword>
<feature type="region of interest" description="Disordered" evidence="1">
    <location>
        <begin position="1"/>
        <end position="78"/>
    </location>
</feature>
<evidence type="ECO:0000313" key="2">
    <source>
        <dbReference type="EMBL" id="QCE11275.1"/>
    </source>
</evidence>
<dbReference type="PANTHER" id="PTHR33144:SF48">
    <property type="entry name" value="PLANT TRANSPOSASE (PTTA_EN_SPM FAMILY)"/>
    <property type="match status" value="1"/>
</dbReference>
<dbReference type="Proteomes" id="UP000501690">
    <property type="component" value="Linkage Group LG10"/>
</dbReference>
<evidence type="ECO:0000313" key="3">
    <source>
        <dbReference type="Proteomes" id="UP000501690"/>
    </source>
</evidence>
<feature type="compositionally biased region" description="Low complexity" evidence="1">
    <location>
        <begin position="36"/>
        <end position="48"/>
    </location>
</feature>
<proteinExistence type="predicted"/>
<organism evidence="2 3">
    <name type="scientific">Vigna unguiculata</name>
    <name type="common">Cowpea</name>
    <dbReference type="NCBI Taxonomy" id="3917"/>
    <lineage>
        <taxon>Eukaryota</taxon>
        <taxon>Viridiplantae</taxon>
        <taxon>Streptophyta</taxon>
        <taxon>Embryophyta</taxon>
        <taxon>Tracheophyta</taxon>
        <taxon>Spermatophyta</taxon>
        <taxon>Magnoliopsida</taxon>
        <taxon>eudicotyledons</taxon>
        <taxon>Gunneridae</taxon>
        <taxon>Pentapetalae</taxon>
        <taxon>rosids</taxon>
        <taxon>fabids</taxon>
        <taxon>Fabales</taxon>
        <taxon>Fabaceae</taxon>
        <taxon>Papilionoideae</taxon>
        <taxon>50 kb inversion clade</taxon>
        <taxon>NPAAA clade</taxon>
        <taxon>indigoferoid/millettioid clade</taxon>
        <taxon>Phaseoleae</taxon>
        <taxon>Vigna</taxon>
    </lineage>
</organism>
<dbReference type="Pfam" id="PF03004">
    <property type="entry name" value="Transposase_24"/>
    <property type="match status" value="1"/>
</dbReference>
<accession>A0A4D6NGH1</accession>
<feature type="compositionally biased region" description="Basic residues" evidence="1">
    <location>
        <begin position="10"/>
        <end position="29"/>
    </location>
</feature>
<feature type="compositionally biased region" description="Low complexity" evidence="1">
    <location>
        <begin position="111"/>
        <end position="132"/>
    </location>
</feature>
<protein>
    <submittedName>
        <fullName evidence="2">Putative transposase</fullName>
    </submittedName>
</protein>
<dbReference type="InterPro" id="IPR004252">
    <property type="entry name" value="Probable_transposase_24"/>
</dbReference>
<feature type="region of interest" description="Disordered" evidence="1">
    <location>
        <begin position="627"/>
        <end position="647"/>
    </location>
</feature>
<dbReference type="PANTHER" id="PTHR33144">
    <property type="entry name" value="OS10G0409366 PROTEIN-RELATED"/>
    <property type="match status" value="1"/>
</dbReference>
<dbReference type="EMBL" id="CP039354">
    <property type="protein sequence ID" value="QCE11275.1"/>
    <property type="molecule type" value="Genomic_DNA"/>
</dbReference>
<reference evidence="2 3" key="1">
    <citation type="submission" date="2019-04" db="EMBL/GenBank/DDBJ databases">
        <title>An improved genome assembly and genetic linkage map for asparagus bean, Vigna unguiculata ssp. sesquipedialis.</title>
        <authorList>
            <person name="Xia Q."/>
            <person name="Zhang R."/>
            <person name="Dong Y."/>
        </authorList>
    </citation>
    <scope>NUCLEOTIDE SEQUENCE [LARGE SCALE GENOMIC DNA]</scope>
    <source>
        <tissue evidence="2">Leaf</tissue>
    </source>
</reference>